<keyword evidence="8" id="KW-1185">Reference proteome</keyword>
<keyword evidence="3 5" id="KW-1133">Transmembrane helix</keyword>
<evidence type="ECO:0000313" key="8">
    <source>
        <dbReference type="Proteomes" id="UP000516514"/>
    </source>
</evidence>
<evidence type="ECO:0000256" key="1">
    <source>
        <dbReference type="ARBA" id="ARBA00004167"/>
    </source>
</evidence>
<gene>
    <name evidence="7" type="ORF">ID128_05345</name>
</gene>
<dbReference type="GO" id="GO:0016020">
    <property type="term" value="C:membrane"/>
    <property type="evidence" value="ECO:0007669"/>
    <property type="project" value="UniProtKB-SubCell"/>
</dbReference>
<evidence type="ECO:0000313" key="7">
    <source>
        <dbReference type="EMBL" id="QOD38191.1"/>
    </source>
</evidence>
<dbReference type="EMBL" id="CP061738">
    <property type="protein sequence ID" value="QOD38191.1"/>
    <property type="molecule type" value="Genomic_DNA"/>
</dbReference>
<proteinExistence type="predicted"/>
<dbReference type="CDD" id="cd16424">
    <property type="entry name" value="VirB8"/>
    <property type="match status" value="1"/>
</dbReference>
<evidence type="ECO:0000256" key="3">
    <source>
        <dbReference type="ARBA" id="ARBA00022989"/>
    </source>
</evidence>
<feature type="domain" description="Bacterial virulence protein VirB8" evidence="6">
    <location>
        <begin position="18"/>
        <end position="225"/>
    </location>
</feature>
<dbReference type="PIRSF" id="PIRSF003299">
    <property type="entry name" value="VirB8_PtlE"/>
    <property type="match status" value="1"/>
</dbReference>
<organism evidence="7 8">
    <name type="scientific">Candidatus Wolbachia massiliensis</name>
    <dbReference type="NCBI Taxonomy" id="1845000"/>
    <lineage>
        <taxon>Bacteria</taxon>
        <taxon>Pseudomonadati</taxon>
        <taxon>Pseudomonadota</taxon>
        <taxon>Alphaproteobacteria</taxon>
        <taxon>Rickettsiales</taxon>
        <taxon>Anaplasmataceae</taxon>
        <taxon>Wolbachieae</taxon>
        <taxon>Wolbachia</taxon>
    </lineage>
</organism>
<sequence>MLRFLKQEKSNESLDKDINWNSSRYSTVVSQRNILLLFTLILLLAISVSILAIFKISTSSTIEPFVIEIEKKSGIVQLVDPVTVKQYSADEVLNNHFIAEYIKAREVFDPYHYNYNYYTKVRLFSSPNVYNEFRNYIRSQNMDDLSNLYSDFVKNEFKIRSIQKLDNDTFQVRFTVEFTRKDGSSVRKNKIVIMSYRYAPLEMDDQQKYVNPLGFQVISYRVDDEYV</sequence>
<comment type="subcellular location">
    <subcellularLocation>
        <location evidence="1">Membrane</location>
        <topology evidence="1">Single-pass membrane protein</topology>
    </subcellularLocation>
</comment>
<dbReference type="GO" id="GO:0030255">
    <property type="term" value="P:protein secretion by the type IV secretion system"/>
    <property type="evidence" value="ECO:0007669"/>
    <property type="project" value="InterPro"/>
</dbReference>
<protein>
    <submittedName>
        <fullName evidence="7">Type IV secretion system protein</fullName>
    </submittedName>
</protein>
<dbReference type="RefSeq" id="WP_191111000.1">
    <property type="nucleotide sequence ID" value="NZ_CP061738.1"/>
</dbReference>
<keyword evidence="2 5" id="KW-0812">Transmembrane</keyword>
<dbReference type="AlphaFoldDB" id="A0A7L7YS88"/>
<dbReference type="SUPFAM" id="SSF54427">
    <property type="entry name" value="NTF2-like"/>
    <property type="match status" value="1"/>
</dbReference>
<feature type="transmembrane region" description="Helical" evidence="5">
    <location>
        <begin position="34"/>
        <end position="54"/>
    </location>
</feature>
<evidence type="ECO:0000256" key="2">
    <source>
        <dbReference type="ARBA" id="ARBA00022692"/>
    </source>
</evidence>
<dbReference type="InterPro" id="IPR026264">
    <property type="entry name" value="VirB8/PtlE"/>
</dbReference>
<dbReference type="InterPro" id="IPR032710">
    <property type="entry name" value="NTF2-like_dom_sf"/>
</dbReference>
<dbReference type="Gene3D" id="3.10.450.230">
    <property type="entry name" value="VirB8 protein"/>
    <property type="match status" value="1"/>
</dbReference>
<reference evidence="7 8" key="1">
    <citation type="submission" date="2020-09" db="EMBL/GenBank/DDBJ databases">
        <title>An Earliest Endosymbiont, Wolbachia massiliensis sp. nov., Strain PL13 From the Bed Bug (Cimex hemipterius), Type strain of a New supergroup T.</title>
        <authorList>
            <person name="Laidoudi Y."/>
            <person name="Levasseur A."/>
            <person name="Medkour H."/>
            <person name="Maaloum M."/>
            <person name="BenKhedher M."/>
            <person name="Sambou M."/>
            <person name="Bassene H."/>
            <person name="Davoust B."/>
            <person name="Fenollar F."/>
            <person name="Raoult D."/>
            <person name="Mediannikov O."/>
        </authorList>
    </citation>
    <scope>NUCLEOTIDE SEQUENCE [LARGE SCALE GENOMIC DNA]</scope>
    <source>
        <strain evidence="7 8">PL13</strain>
    </source>
</reference>
<dbReference type="Pfam" id="PF04335">
    <property type="entry name" value="VirB8"/>
    <property type="match status" value="1"/>
</dbReference>
<accession>A0A7L7YS88</accession>
<keyword evidence="4 5" id="KW-0472">Membrane</keyword>
<evidence type="ECO:0000256" key="5">
    <source>
        <dbReference type="SAM" id="Phobius"/>
    </source>
</evidence>
<dbReference type="InterPro" id="IPR007430">
    <property type="entry name" value="VirB8"/>
</dbReference>
<evidence type="ECO:0000259" key="6">
    <source>
        <dbReference type="Pfam" id="PF04335"/>
    </source>
</evidence>
<name>A0A7L7YS88_9RICK</name>
<dbReference type="KEGG" id="wms:ID128_05345"/>
<dbReference type="Proteomes" id="UP000516514">
    <property type="component" value="Chromosome"/>
</dbReference>
<evidence type="ECO:0000256" key="4">
    <source>
        <dbReference type="ARBA" id="ARBA00023136"/>
    </source>
</evidence>